<proteinExistence type="inferred from homology"/>
<dbReference type="AlphaFoldDB" id="A0A8M8UUF7"/>
<evidence type="ECO:0000313" key="6">
    <source>
        <dbReference type="RefSeq" id="XP_020547635.1"/>
    </source>
</evidence>
<dbReference type="PROSITE" id="PS51320">
    <property type="entry name" value="TIFY"/>
    <property type="match status" value="1"/>
</dbReference>
<dbReference type="PANTHER" id="PTHR33077">
    <property type="entry name" value="PROTEIN TIFY 4A-RELATED-RELATED"/>
    <property type="match status" value="1"/>
</dbReference>
<dbReference type="SMART" id="SM00979">
    <property type="entry name" value="TIFY"/>
    <property type="match status" value="1"/>
</dbReference>
<evidence type="ECO:0000256" key="1">
    <source>
        <dbReference type="ARBA" id="ARBA00008614"/>
    </source>
</evidence>
<organism evidence="5 6">
    <name type="scientific">Sesamum indicum</name>
    <name type="common">Oriental sesame</name>
    <name type="synonym">Sesamum orientale</name>
    <dbReference type="NCBI Taxonomy" id="4182"/>
    <lineage>
        <taxon>Eukaryota</taxon>
        <taxon>Viridiplantae</taxon>
        <taxon>Streptophyta</taxon>
        <taxon>Embryophyta</taxon>
        <taxon>Tracheophyta</taxon>
        <taxon>Spermatophyta</taxon>
        <taxon>Magnoliopsida</taxon>
        <taxon>eudicotyledons</taxon>
        <taxon>Gunneridae</taxon>
        <taxon>Pentapetalae</taxon>
        <taxon>asterids</taxon>
        <taxon>lamiids</taxon>
        <taxon>Lamiales</taxon>
        <taxon>Pedaliaceae</taxon>
        <taxon>Sesamum</taxon>
    </lineage>
</organism>
<keyword evidence="2" id="KW-1184">Jasmonic acid signaling pathway</keyword>
<dbReference type="GeneID" id="105156212"/>
<feature type="compositionally biased region" description="Low complexity" evidence="3">
    <location>
        <begin position="180"/>
        <end position="190"/>
    </location>
</feature>
<comment type="similarity">
    <text evidence="1 2">Belongs to the TIFY/JAZ family.</text>
</comment>
<feature type="region of interest" description="Disordered" evidence="3">
    <location>
        <begin position="277"/>
        <end position="314"/>
    </location>
</feature>
<dbReference type="InterPro" id="IPR010399">
    <property type="entry name" value="Tify_dom"/>
</dbReference>
<dbReference type="OrthoDB" id="1939212at2759"/>
<evidence type="ECO:0000259" key="4">
    <source>
        <dbReference type="PROSITE" id="PS51320"/>
    </source>
</evidence>
<protein>
    <recommendedName>
        <fullName evidence="2">Protein TIFY</fullName>
    </recommendedName>
    <alternativeName>
        <fullName evidence="2">Jasmonate ZIM domain-containing protein</fullName>
    </alternativeName>
</protein>
<dbReference type="PANTHER" id="PTHR33077:SF149">
    <property type="entry name" value="PROTEIN TIFY"/>
    <property type="match status" value="1"/>
</dbReference>
<dbReference type="RefSeq" id="XP_020547635.1">
    <property type="nucleotide sequence ID" value="XM_020691976.1"/>
</dbReference>
<dbReference type="InterPro" id="IPR040390">
    <property type="entry name" value="TIFY/JAZ"/>
</dbReference>
<feature type="domain" description="Tify" evidence="4">
    <location>
        <begin position="106"/>
        <end position="141"/>
    </location>
</feature>
<evidence type="ECO:0000313" key="5">
    <source>
        <dbReference type="Proteomes" id="UP000504604"/>
    </source>
</evidence>
<dbReference type="Pfam" id="PF09425">
    <property type="entry name" value="Jas_motif"/>
    <property type="match status" value="1"/>
</dbReference>
<keyword evidence="2" id="KW-0539">Nucleus</keyword>
<evidence type="ECO:0000256" key="3">
    <source>
        <dbReference type="SAM" id="MobiDB-lite"/>
    </source>
</evidence>
<reference evidence="6" key="1">
    <citation type="submission" date="2025-08" db="UniProtKB">
        <authorList>
            <consortium name="RefSeq"/>
        </authorList>
    </citation>
    <scope>IDENTIFICATION</scope>
</reference>
<dbReference type="GO" id="GO:0009611">
    <property type="term" value="P:response to wounding"/>
    <property type="evidence" value="ECO:0007669"/>
    <property type="project" value="UniProtKB-UniRule"/>
</dbReference>
<feature type="compositionally biased region" description="Low complexity" evidence="3">
    <location>
        <begin position="288"/>
        <end position="306"/>
    </location>
</feature>
<dbReference type="GO" id="GO:0005634">
    <property type="term" value="C:nucleus"/>
    <property type="evidence" value="ECO:0007669"/>
    <property type="project" value="UniProtKB-SubCell"/>
</dbReference>
<dbReference type="Proteomes" id="UP000504604">
    <property type="component" value="Linkage group LG2"/>
</dbReference>
<accession>A0A8M8UUF7</accession>
<dbReference type="InterPro" id="IPR018467">
    <property type="entry name" value="CCT_CS"/>
</dbReference>
<sequence length="314" mass="32970">MERDFLGLNSKNSFTAKEEYAGGGCEDSGFARSSGVPWPLSNKASALPQFMSMKSEQDEKQPPKNFGGAAMKQQFLGGNPLTGPHAILPSAAYVARTTEQWINCKPSSIPSQMTIFYGGTVNVFDDISPEKAQAIMFLAGNGCVPANVAQTKLQMQAPAPKLPAADRFLVNQSLSMSPGSGLPSPISVSSHPVDRSGVPAVNNDDVKVSKTVGMPTTLVNRIEPPRLISSRGSVAATAMISSGVFLTAVPQSRKASLARFLEKRKERVMSAAPYNLSKNAADCGTPESTGFGFSSTSGVGSSSVSTNKETGSEP</sequence>
<name>A0A8M8UUF7_SESIN</name>
<dbReference type="GO" id="GO:0031347">
    <property type="term" value="P:regulation of defense response"/>
    <property type="evidence" value="ECO:0007669"/>
    <property type="project" value="UniProtKB-UniRule"/>
</dbReference>
<evidence type="ECO:0000256" key="2">
    <source>
        <dbReference type="RuleBase" id="RU369065"/>
    </source>
</evidence>
<keyword evidence="5" id="KW-1185">Reference proteome</keyword>
<dbReference type="GO" id="GO:2000022">
    <property type="term" value="P:regulation of jasmonic acid mediated signaling pathway"/>
    <property type="evidence" value="ECO:0007669"/>
    <property type="project" value="UniProtKB-UniRule"/>
</dbReference>
<feature type="region of interest" description="Disordered" evidence="3">
    <location>
        <begin position="180"/>
        <end position="202"/>
    </location>
</feature>
<dbReference type="Pfam" id="PF06200">
    <property type="entry name" value="tify"/>
    <property type="match status" value="1"/>
</dbReference>
<comment type="function">
    <text evidence="2">Repressor of jasmonate responses.</text>
</comment>
<comment type="subcellular location">
    <subcellularLocation>
        <location evidence="2">Nucleus</location>
    </subcellularLocation>
</comment>
<gene>
    <name evidence="6" type="primary">LOC105156212</name>
</gene>
<comment type="domain">
    <text evidence="2">The jas domain is required for interaction with COI1.</text>
</comment>